<name>A0A410T7T3_9CAUD</name>
<protein>
    <submittedName>
        <fullName evidence="2">Uncharacterized protein</fullName>
    </submittedName>
</protein>
<dbReference type="EMBL" id="MK224497">
    <property type="protein sequence ID" value="QAU04960.1"/>
    <property type="molecule type" value="Genomic_DNA"/>
</dbReference>
<dbReference type="Proteomes" id="UP000290904">
    <property type="component" value="Segment"/>
</dbReference>
<feature type="compositionally biased region" description="Low complexity" evidence="1">
    <location>
        <begin position="157"/>
        <end position="175"/>
    </location>
</feature>
<keyword evidence="3" id="KW-1185">Reference proteome</keyword>
<reference evidence="2 3" key="1">
    <citation type="submission" date="2018-11" db="EMBL/GenBank/DDBJ databases">
        <authorList>
            <person name="Teng T."/>
        </authorList>
    </citation>
    <scope>NUCLEOTIDE SEQUENCE [LARGE SCALE GENOMIC DNA]</scope>
</reference>
<organism evidence="2 3">
    <name type="scientific">Mycobacterium phage Henu3</name>
    <dbReference type="NCBI Taxonomy" id="2492961"/>
    <lineage>
        <taxon>Viruses</taxon>
        <taxon>Duplodnaviria</taxon>
        <taxon>Heunggongvirae</taxon>
        <taxon>Uroviricota</taxon>
        <taxon>Caudoviricetes</taxon>
        <taxon>Weiservirinae</taxon>
        <taxon>Fionnbharthvirus</taxon>
        <taxon>Fionnbharthvirus henu3</taxon>
    </lineage>
</organism>
<evidence type="ECO:0000313" key="3">
    <source>
        <dbReference type="Proteomes" id="UP000290904"/>
    </source>
</evidence>
<feature type="region of interest" description="Disordered" evidence="1">
    <location>
        <begin position="138"/>
        <end position="175"/>
    </location>
</feature>
<proteinExistence type="predicted"/>
<evidence type="ECO:0000256" key="1">
    <source>
        <dbReference type="SAM" id="MobiDB-lite"/>
    </source>
</evidence>
<evidence type="ECO:0000313" key="2">
    <source>
        <dbReference type="EMBL" id="QAU04960.1"/>
    </source>
</evidence>
<gene>
    <name evidence="2" type="ORF">Henu3_gp15</name>
</gene>
<accession>A0A410T7T3</accession>
<sequence>MKNHRVVVENMRNHRLPLGAYRVPPGALEHLPHTRRHQPELTARTRELRHRVMLDRVPAEVSERLLGRRQHHTHLLADLLADRTHIRHARLVVRVALHHILDDPRLQLRALTKQVARIRRDLLHPRPAANLRGHVVHLTGQRPVEKPNRRHRSTFPSGNANANARRRSATTSVTT</sequence>